<evidence type="ECO:0000256" key="1">
    <source>
        <dbReference type="ARBA" id="ARBA00006484"/>
    </source>
</evidence>
<dbReference type="InterPro" id="IPR002347">
    <property type="entry name" value="SDR_fam"/>
</dbReference>
<protein>
    <recommendedName>
        <fullName evidence="5">Short-chain dehydrogenase</fullName>
    </recommendedName>
</protein>
<dbReference type="PANTHER" id="PTHR43639:SF1">
    <property type="entry name" value="SHORT-CHAIN DEHYDROGENASE_REDUCTASE FAMILY PROTEIN"/>
    <property type="match status" value="1"/>
</dbReference>
<organism evidence="3 4">
    <name type="scientific">Streptomyces natalensis ATCC 27448</name>
    <dbReference type="NCBI Taxonomy" id="1240678"/>
    <lineage>
        <taxon>Bacteria</taxon>
        <taxon>Bacillati</taxon>
        <taxon>Actinomycetota</taxon>
        <taxon>Actinomycetes</taxon>
        <taxon>Kitasatosporales</taxon>
        <taxon>Streptomycetaceae</taxon>
        <taxon>Streptomyces</taxon>
    </lineage>
</organism>
<evidence type="ECO:0008006" key="5">
    <source>
        <dbReference type="Google" id="ProtNLM"/>
    </source>
</evidence>
<dbReference type="CDD" id="cd05233">
    <property type="entry name" value="SDR_c"/>
    <property type="match status" value="1"/>
</dbReference>
<dbReference type="PRINTS" id="PR00080">
    <property type="entry name" value="SDRFAMILY"/>
</dbReference>
<gene>
    <name evidence="3" type="ORF">SNA_03250</name>
</gene>
<dbReference type="PATRIC" id="fig|1240678.4.peg.684"/>
<evidence type="ECO:0000313" key="4">
    <source>
        <dbReference type="Proteomes" id="UP000032458"/>
    </source>
</evidence>
<dbReference type="Gene3D" id="3.40.50.720">
    <property type="entry name" value="NAD(P)-binding Rossmann-like Domain"/>
    <property type="match status" value="1"/>
</dbReference>
<dbReference type="Proteomes" id="UP000032458">
    <property type="component" value="Unassembled WGS sequence"/>
</dbReference>
<name>A0A0D7CTZ2_9ACTN</name>
<proteinExistence type="inferred from homology"/>
<evidence type="ECO:0000256" key="2">
    <source>
        <dbReference type="ARBA" id="ARBA00023002"/>
    </source>
</evidence>
<dbReference type="AlphaFoldDB" id="A0A0D7CTZ2"/>
<keyword evidence="2" id="KW-0560">Oxidoreductase</keyword>
<dbReference type="InterPro" id="IPR036291">
    <property type="entry name" value="NAD(P)-bd_dom_sf"/>
</dbReference>
<sequence>MACEFAPLAERVHLTYHGRRDAAEETAAAVTEHGGTPVVHQLTLPDPNPRATSVRRLLGNIAPCDVVVNCAVTNHAAVATVSNAERFKSVIDANVFGAYQVNAVCAQAMAATGGGTVVNVSSILTKRYIVGAIGYITSKAAIEALTRGFAREWGKLGLRFTTVSPGPIRDTGLLDTVPREAVEEIMGGPDYLERLLQPRRVASVIRQLTAPDFSAVNGEVVVVDDGFSL</sequence>
<dbReference type="SUPFAM" id="SSF51735">
    <property type="entry name" value="NAD(P)-binding Rossmann-fold domains"/>
    <property type="match status" value="1"/>
</dbReference>
<dbReference type="EMBL" id="JRKI01000003">
    <property type="protein sequence ID" value="KIZ19536.1"/>
    <property type="molecule type" value="Genomic_DNA"/>
</dbReference>
<reference evidence="3 4" key="1">
    <citation type="submission" date="2014-09" db="EMBL/GenBank/DDBJ databases">
        <title>Draft genome sequence of Streptomyces natalensis ATCC 27448, producer of the antifungal pimaricin.</title>
        <authorList>
            <person name="Mendes M.V."/>
            <person name="Beites T."/>
            <person name="Pires S."/>
            <person name="Santos C.L."/>
            <person name="Moradas-Ferreira P."/>
        </authorList>
    </citation>
    <scope>NUCLEOTIDE SEQUENCE [LARGE SCALE GENOMIC DNA]</scope>
    <source>
        <strain evidence="3 4">ATCC 27448</strain>
    </source>
</reference>
<dbReference type="PRINTS" id="PR00081">
    <property type="entry name" value="GDHRDH"/>
</dbReference>
<comment type="caution">
    <text evidence="3">The sequence shown here is derived from an EMBL/GenBank/DDBJ whole genome shotgun (WGS) entry which is preliminary data.</text>
</comment>
<dbReference type="Pfam" id="PF13561">
    <property type="entry name" value="adh_short_C2"/>
    <property type="match status" value="1"/>
</dbReference>
<accession>A0A0D7CTZ2</accession>
<dbReference type="GO" id="GO:0016491">
    <property type="term" value="F:oxidoreductase activity"/>
    <property type="evidence" value="ECO:0007669"/>
    <property type="project" value="UniProtKB-KW"/>
</dbReference>
<evidence type="ECO:0000313" key="3">
    <source>
        <dbReference type="EMBL" id="KIZ19536.1"/>
    </source>
</evidence>
<comment type="similarity">
    <text evidence="1">Belongs to the short-chain dehydrogenases/reductases (SDR) family.</text>
</comment>
<keyword evidence="4" id="KW-1185">Reference proteome</keyword>
<dbReference type="PANTHER" id="PTHR43639">
    <property type="entry name" value="OXIDOREDUCTASE, SHORT-CHAIN DEHYDROGENASE/REDUCTASE FAMILY (AFU_ORTHOLOGUE AFUA_5G02870)"/>
    <property type="match status" value="1"/>
</dbReference>